<dbReference type="RefSeq" id="YP_010097705.1">
    <property type="nucleotide sequence ID" value="NC_055761.1"/>
</dbReference>
<accession>A0A346FKP7</accession>
<proteinExistence type="predicted"/>
<dbReference type="InterPro" id="IPR021674">
    <property type="entry name" value="Phage_T4_Gp14_neck-protein"/>
</dbReference>
<protein>
    <recommendedName>
        <fullName evidence="3">Neck protein</fullName>
    </recommendedName>
</protein>
<dbReference type="EMBL" id="MH629685">
    <property type="protein sequence ID" value="AXN58552.1"/>
    <property type="molecule type" value="Genomic_DNA"/>
</dbReference>
<reference evidence="1" key="1">
    <citation type="submission" date="2018-07" db="EMBL/GenBank/DDBJ databases">
        <title>Complete genome sequence of the cyanophage S-PRM1 isolated from Singapore coastal waters.</title>
        <authorList>
            <person name="Chenard C."/>
            <person name="Kolundzija S."/>
            <person name="Lauro F.M."/>
        </authorList>
    </citation>
    <scope>NUCLEOTIDE SEQUENCE [LARGE SCALE GENOMIC DNA]</scope>
</reference>
<evidence type="ECO:0008006" key="3">
    <source>
        <dbReference type="Google" id="ProtNLM"/>
    </source>
</evidence>
<sequence length="656" mass="69092">MTPLNPFFRQEVASEQRLVQDLVNEHLRMYGQEVFYMPRKYLGTDEIMRENILSMFDDAYPLEAYVANVDGFQGSGDLMTKFGIRVTDEATFIISKERFEDYIADIMSNVDVDDNKRRRDEDGAIAARPVEGDLIYFPLSDSLFEIKFVEHENPFYQLGKLYTYELRCELFEYEQEVIDTGIDQIDDNVEDLGYVVTLTFSGVQQTASAIAQLADNAVNQIILENDGIGYGSTPVVAISTSPYGNTLANATAVAIGTIGAGQTAYSVQSVRITNPGFGYTEPPTVTFIGSGTGAKARAQLADGAIYASLTSGGGLIGGRGYTVVPRVAITTSPVGVASANATAEVRVSSAGTVFDVQLTNAGFGYTLAPAVIIDNPDQTRPARATVGISTVGFGTISAPVIITDVGIGYTTAPEVTVSTPSGFRSGIVTAGIGIGSTVNSLSIDFGGVAYVSAPVLTLSSPGTGTTATATAFVNTTTGIVTGVTITNPGLGYTEPPTVSLSGGIGTATATSTINSDGIVTAVSITYVGAGYTTVPSLSFSSPSLGINTGNFLYNEIITGETGLSTARVKTWDADEGKLEIYSVAGDFRIGEIIAGSAGTVGAADTSHITGRYALKSISYDNDTEVKNTDSFAQNKQIEDEAEDILDFTESNPFGTF</sequence>
<organism evidence="1">
    <name type="scientific">Synechococcus virus S-PRM1</name>
    <dbReference type="NCBI Taxonomy" id="2100130"/>
    <lineage>
        <taxon>Viruses</taxon>
        <taxon>Duplodnaviria</taxon>
        <taxon>Heunggongvirae</taxon>
        <taxon>Uroviricota</taxon>
        <taxon>Caudoviricetes</taxon>
        <taxon>Pantevenvirales</taxon>
        <taxon>Kyanoviridae</taxon>
        <taxon>Makelovirus</taxon>
        <taxon>Makelovirus prm1</taxon>
    </lineage>
</organism>
<evidence type="ECO:0000313" key="2">
    <source>
        <dbReference type="Proteomes" id="UP000259950"/>
    </source>
</evidence>
<dbReference type="Pfam" id="PF11649">
    <property type="entry name" value="T4_neck-protein"/>
    <property type="match status" value="1"/>
</dbReference>
<dbReference type="GeneID" id="65115372"/>
<dbReference type="Proteomes" id="UP000259950">
    <property type="component" value="Segment"/>
</dbReference>
<name>A0A346FKP7_9CAUD</name>
<keyword evidence="2" id="KW-1185">Reference proteome</keyword>
<evidence type="ECO:0000313" key="1">
    <source>
        <dbReference type="EMBL" id="AXN58552.1"/>
    </source>
</evidence>
<dbReference type="KEGG" id="vg:65115372"/>